<dbReference type="PANTHER" id="PTHR48081">
    <property type="entry name" value="AB HYDROLASE SUPERFAMILY PROTEIN C4A8.06C"/>
    <property type="match status" value="1"/>
</dbReference>
<dbReference type="Pfam" id="PF07859">
    <property type="entry name" value="Abhydrolase_3"/>
    <property type="match status" value="1"/>
</dbReference>
<dbReference type="InterPro" id="IPR029058">
    <property type="entry name" value="AB_hydrolase_fold"/>
</dbReference>
<comment type="caution">
    <text evidence="4">The sequence shown here is derived from an EMBL/GenBank/DDBJ whole genome shotgun (WGS) entry which is preliminary data.</text>
</comment>
<keyword evidence="1 4" id="KW-0378">Hydrolase</keyword>
<evidence type="ECO:0000313" key="5">
    <source>
        <dbReference type="Proteomes" id="UP000738517"/>
    </source>
</evidence>
<sequence length="352" mass="37974">MMNMKLPQQLLVTTLLFSSMVGCAAEQPAIESAVADLQPQNVREFIDPAIKAPLEQLPPALSLITKDSVLDARATVHKMLKFPDTPGVKVERKEILTAEGEVPVFVYRPENSTAITPAILWIHGGGYIMGRADSNDFAGEFAKELNATVVSVEYRLAPEHPFPAGHNDVYAAFLWLVDHTKELGIDPERIAVGGDSAGAGMAAGMVLHNRDAKGPAIALQLLIYPMLDNLHDTPSGSIEDYPVWNRETSFNAWDMYLGGSNPGEAASPYAAPARAKDVSGLPKTFMTIGAVDLFRDEVVDYAQRLMAAGVPTELAVFPGMYHGGQVFVPDAPVSQQMRGAYLSALKDALAEK</sequence>
<dbReference type="Proteomes" id="UP000738517">
    <property type="component" value="Unassembled WGS sequence"/>
</dbReference>
<proteinExistence type="predicted"/>
<gene>
    <name evidence="4" type="ORF">EIZ48_01020</name>
</gene>
<keyword evidence="5" id="KW-1185">Reference proteome</keyword>
<organism evidence="4 5">
    <name type="scientific">Photobacterium alginatilyticum</name>
    <dbReference type="NCBI Taxonomy" id="1775171"/>
    <lineage>
        <taxon>Bacteria</taxon>
        <taxon>Pseudomonadati</taxon>
        <taxon>Pseudomonadota</taxon>
        <taxon>Gammaproteobacteria</taxon>
        <taxon>Vibrionales</taxon>
        <taxon>Vibrionaceae</taxon>
        <taxon>Photobacterium</taxon>
    </lineage>
</organism>
<dbReference type="InterPro" id="IPR013094">
    <property type="entry name" value="AB_hydrolase_3"/>
</dbReference>
<accession>A0ABW9YBT2</accession>
<evidence type="ECO:0000256" key="1">
    <source>
        <dbReference type="ARBA" id="ARBA00022801"/>
    </source>
</evidence>
<name>A0ABW9YBT2_9GAMM</name>
<protein>
    <submittedName>
        <fullName evidence="4">Alpha/beta hydrolase</fullName>
    </submittedName>
</protein>
<evidence type="ECO:0000256" key="2">
    <source>
        <dbReference type="SAM" id="SignalP"/>
    </source>
</evidence>
<dbReference type="GO" id="GO:0016787">
    <property type="term" value="F:hydrolase activity"/>
    <property type="evidence" value="ECO:0007669"/>
    <property type="project" value="UniProtKB-KW"/>
</dbReference>
<evidence type="ECO:0000259" key="3">
    <source>
        <dbReference type="Pfam" id="PF07859"/>
    </source>
</evidence>
<dbReference type="EMBL" id="RSEJ01000001">
    <property type="protein sequence ID" value="NBI51161.1"/>
    <property type="molecule type" value="Genomic_DNA"/>
</dbReference>
<feature type="chain" id="PRO_5046442497" evidence="2">
    <location>
        <begin position="25"/>
        <end position="352"/>
    </location>
</feature>
<dbReference type="Gene3D" id="3.40.50.1820">
    <property type="entry name" value="alpha/beta hydrolase"/>
    <property type="match status" value="1"/>
</dbReference>
<evidence type="ECO:0000313" key="4">
    <source>
        <dbReference type="EMBL" id="NBI51161.1"/>
    </source>
</evidence>
<dbReference type="InterPro" id="IPR050300">
    <property type="entry name" value="GDXG_lipolytic_enzyme"/>
</dbReference>
<reference evidence="4 5" key="1">
    <citation type="journal article" date="2017" name="Int. J. Syst. Evol. Microbiol.">
        <title>Photobacterium alginatilyticum sp. nov., a marine bacterium isolated from bottom seawater.</title>
        <authorList>
            <person name="Wang X."/>
            <person name="Wang Y."/>
            <person name="Yang X."/>
            <person name="Sun H."/>
            <person name="Li B."/>
            <person name="Zhang X.H."/>
        </authorList>
    </citation>
    <scope>NUCLEOTIDE SEQUENCE [LARGE SCALE GENOMIC DNA]</scope>
    <source>
        <strain evidence="4 5">P03D4</strain>
    </source>
</reference>
<feature type="signal peptide" evidence="2">
    <location>
        <begin position="1"/>
        <end position="24"/>
    </location>
</feature>
<dbReference type="SUPFAM" id="SSF53474">
    <property type="entry name" value="alpha/beta-Hydrolases"/>
    <property type="match status" value="1"/>
</dbReference>
<dbReference type="PROSITE" id="PS51257">
    <property type="entry name" value="PROKAR_LIPOPROTEIN"/>
    <property type="match status" value="1"/>
</dbReference>
<dbReference type="PANTHER" id="PTHR48081:SF8">
    <property type="entry name" value="ALPHA_BETA HYDROLASE FOLD-3 DOMAIN-CONTAINING PROTEIN-RELATED"/>
    <property type="match status" value="1"/>
</dbReference>
<keyword evidence="2" id="KW-0732">Signal</keyword>
<feature type="domain" description="Alpha/beta hydrolase fold-3" evidence="3">
    <location>
        <begin position="119"/>
        <end position="323"/>
    </location>
</feature>